<dbReference type="AlphaFoldDB" id="A0A1C7NCB1"/>
<sequence>MHSVQAAQVVSNLASFSMNVSQQSKNIVDFGVEMAMLQRKTQPSKTRHQHLAKELIHVRSSRMKKSQLMRSIVHPIPLWIFDV</sequence>
<dbReference type="Proteomes" id="UP000093000">
    <property type="component" value="Unassembled WGS sequence"/>
</dbReference>
<comment type="caution">
    <text evidence="1">The sequence shown here is derived from an EMBL/GenBank/DDBJ whole genome shotgun (WGS) entry which is preliminary data.</text>
</comment>
<evidence type="ECO:0000313" key="1">
    <source>
        <dbReference type="EMBL" id="OBZ86743.1"/>
    </source>
</evidence>
<dbReference type="EMBL" id="LUGH01000275">
    <property type="protein sequence ID" value="OBZ86743.1"/>
    <property type="molecule type" value="Genomic_DNA"/>
</dbReference>
<proteinExistence type="predicted"/>
<protein>
    <submittedName>
        <fullName evidence="1">Uncharacterized protein</fullName>
    </submittedName>
</protein>
<name>A0A1C7NCB1_9FUNG</name>
<accession>A0A1C7NCB1</accession>
<organism evidence="1 2">
    <name type="scientific">Choanephora cucurbitarum</name>
    <dbReference type="NCBI Taxonomy" id="101091"/>
    <lineage>
        <taxon>Eukaryota</taxon>
        <taxon>Fungi</taxon>
        <taxon>Fungi incertae sedis</taxon>
        <taxon>Mucoromycota</taxon>
        <taxon>Mucoromycotina</taxon>
        <taxon>Mucoromycetes</taxon>
        <taxon>Mucorales</taxon>
        <taxon>Mucorineae</taxon>
        <taxon>Choanephoraceae</taxon>
        <taxon>Choanephoroideae</taxon>
        <taxon>Choanephora</taxon>
    </lineage>
</organism>
<reference evidence="1 2" key="1">
    <citation type="submission" date="2016-03" db="EMBL/GenBank/DDBJ databases">
        <title>Choanephora cucurbitarum.</title>
        <authorList>
            <person name="Min B."/>
            <person name="Park H."/>
            <person name="Park J.-H."/>
            <person name="Shin H.-D."/>
            <person name="Choi I.-G."/>
        </authorList>
    </citation>
    <scope>NUCLEOTIDE SEQUENCE [LARGE SCALE GENOMIC DNA]</scope>
    <source>
        <strain evidence="1 2">KUS-F28377</strain>
    </source>
</reference>
<dbReference type="InParanoid" id="A0A1C7NCB1"/>
<keyword evidence="2" id="KW-1185">Reference proteome</keyword>
<evidence type="ECO:0000313" key="2">
    <source>
        <dbReference type="Proteomes" id="UP000093000"/>
    </source>
</evidence>
<gene>
    <name evidence="1" type="ORF">A0J61_05202</name>
</gene>